<evidence type="ECO:0000313" key="2">
    <source>
        <dbReference type="Proteomes" id="UP000518266"/>
    </source>
</evidence>
<dbReference type="Proteomes" id="UP000518266">
    <property type="component" value="Unassembled WGS sequence"/>
</dbReference>
<proteinExistence type="predicted"/>
<gene>
    <name evidence="1" type="ORF">F7725_005131</name>
</gene>
<reference evidence="1 2" key="1">
    <citation type="submission" date="2020-03" db="EMBL/GenBank/DDBJ databases">
        <title>Dissostichus mawsoni Genome sequencing and assembly.</title>
        <authorList>
            <person name="Park H."/>
        </authorList>
    </citation>
    <scope>NUCLEOTIDE SEQUENCE [LARGE SCALE GENOMIC DNA]</scope>
    <source>
        <strain evidence="1">DM0001</strain>
        <tissue evidence="1">Muscle</tissue>
    </source>
</reference>
<protein>
    <submittedName>
        <fullName evidence="1">Uncharacterized protein</fullName>
    </submittedName>
</protein>
<name>A0A7J5YQI6_DISMA</name>
<dbReference type="AlphaFoldDB" id="A0A7J5YQI6"/>
<evidence type="ECO:0000313" key="1">
    <source>
        <dbReference type="EMBL" id="KAF3851776.1"/>
    </source>
</evidence>
<organism evidence="1 2">
    <name type="scientific">Dissostichus mawsoni</name>
    <name type="common">Antarctic cod</name>
    <dbReference type="NCBI Taxonomy" id="36200"/>
    <lineage>
        <taxon>Eukaryota</taxon>
        <taxon>Metazoa</taxon>
        <taxon>Chordata</taxon>
        <taxon>Craniata</taxon>
        <taxon>Vertebrata</taxon>
        <taxon>Euteleostomi</taxon>
        <taxon>Actinopterygii</taxon>
        <taxon>Neopterygii</taxon>
        <taxon>Teleostei</taxon>
        <taxon>Neoteleostei</taxon>
        <taxon>Acanthomorphata</taxon>
        <taxon>Eupercaria</taxon>
        <taxon>Perciformes</taxon>
        <taxon>Notothenioidei</taxon>
        <taxon>Nototheniidae</taxon>
        <taxon>Dissostichus</taxon>
    </lineage>
</organism>
<sequence length="161" mass="18627">MADYWPINYDRMLPLTRFPESKHPHITIDPQRINDEFRDYYASLYTSETSSDTQDLDNFFTTLETKGAGGLALPNFRFYYWATNLRIIQSWLQSDSQHSLPVWLEMEAASCSPISLSALAHSPLKTPSSAYTKNVIVKASLNIWNQFRRFFDLQTYSTLAP</sequence>
<dbReference type="OrthoDB" id="8953973at2759"/>
<dbReference type="EMBL" id="JAAKFY010000009">
    <property type="protein sequence ID" value="KAF3851776.1"/>
    <property type="molecule type" value="Genomic_DNA"/>
</dbReference>
<keyword evidence="2" id="KW-1185">Reference proteome</keyword>
<accession>A0A7J5YQI6</accession>
<comment type="caution">
    <text evidence="1">The sequence shown here is derived from an EMBL/GenBank/DDBJ whole genome shotgun (WGS) entry which is preliminary data.</text>
</comment>